<gene>
    <name evidence="3" type="ORF">PHLCEN_2v9141</name>
</gene>
<evidence type="ECO:0000256" key="1">
    <source>
        <dbReference type="SAM" id="MobiDB-lite"/>
    </source>
</evidence>
<evidence type="ECO:0000259" key="2">
    <source>
        <dbReference type="PROSITE" id="PS50181"/>
    </source>
</evidence>
<dbReference type="AlphaFoldDB" id="A0A2R6NRN8"/>
<evidence type="ECO:0000313" key="3">
    <source>
        <dbReference type="EMBL" id="PSR75383.1"/>
    </source>
</evidence>
<feature type="domain" description="F-box" evidence="2">
    <location>
        <begin position="41"/>
        <end position="90"/>
    </location>
</feature>
<evidence type="ECO:0000313" key="4">
    <source>
        <dbReference type="Proteomes" id="UP000186601"/>
    </source>
</evidence>
<dbReference type="EMBL" id="MLYV02000904">
    <property type="protein sequence ID" value="PSR75383.1"/>
    <property type="molecule type" value="Genomic_DNA"/>
</dbReference>
<reference evidence="3 4" key="1">
    <citation type="submission" date="2018-02" db="EMBL/GenBank/DDBJ databases">
        <title>Genome sequence of the basidiomycete white-rot fungus Phlebia centrifuga.</title>
        <authorList>
            <person name="Granchi Z."/>
            <person name="Peng M."/>
            <person name="de Vries R.P."/>
            <person name="Hilden K."/>
            <person name="Makela M.R."/>
            <person name="Grigoriev I."/>
            <person name="Riley R."/>
        </authorList>
    </citation>
    <scope>NUCLEOTIDE SEQUENCE [LARGE SCALE GENOMIC DNA]</scope>
    <source>
        <strain evidence="3 4">FBCC195</strain>
    </source>
</reference>
<accession>A0A2R6NRN8</accession>
<feature type="region of interest" description="Disordered" evidence="1">
    <location>
        <begin position="1"/>
        <end position="40"/>
    </location>
</feature>
<dbReference type="InterPro" id="IPR036047">
    <property type="entry name" value="F-box-like_dom_sf"/>
</dbReference>
<protein>
    <recommendedName>
        <fullName evidence="2">F-box domain-containing protein</fullName>
    </recommendedName>
</protein>
<organism evidence="3 4">
    <name type="scientific">Hermanssonia centrifuga</name>
    <dbReference type="NCBI Taxonomy" id="98765"/>
    <lineage>
        <taxon>Eukaryota</taxon>
        <taxon>Fungi</taxon>
        <taxon>Dikarya</taxon>
        <taxon>Basidiomycota</taxon>
        <taxon>Agaricomycotina</taxon>
        <taxon>Agaricomycetes</taxon>
        <taxon>Polyporales</taxon>
        <taxon>Meruliaceae</taxon>
        <taxon>Hermanssonia</taxon>
    </lineage>
</organism>
<keyword evidence="4" id="KW-1185">Reference proteome</keyword>
<dbReference type="SMART" id="SM00256">
    <property type="entry name" value="FBOX"/>
    <property type="match status" value="1"/>
</dbReference>
<comment type="caution">
    <text evidence="3">The sequence shown here is derived from an EMBL/GenBank/DDBJ whole genome shotgun (WGS) entry which is preliminary data.</text>
</comment>
<feature type="region of interest" description="Disordered" evidence="1">
    <location>
        <begin position="632"/>
        <end position="651"/>
    </location>
</feature>
<sequence>MLPIEASDNYKPHHERPSSDEPDMDEPEVERRPRKRRKKDLSKLPDMPLDILFEIFGNLHPLDLLRLARTTKALRDILMSRSSITIWREARNNVERLPDCPADLSEVAYANLAFDPHCHLTITLTARFLDWSGTQWFDALEGLDLQKVLPSILRSDKYWYRRDQIVQLTGIIEDFPAGEEEAMAFYNSRVAWVKEMQDSEVALTAWQEDQSQQRSQELDDLRLQRRKQIMERLAECGLADEVGLMDDDNFEAFITQSWMKQPKALTTRTWNNIKDSVIEYVLEVQSYRIANERLRVPSDRIETIAGILDQYARTRPTTEYLPSLPDICVSPEFIRWLTIEAPQVVGFTSTGIMQKLPEICAHWRKTASFELLEIMGPSEKAAPGYNEADELKRLDLATTFFKCVTECCYHGTIAYPRILVHPCAAPLSTFFNKPNSDVYDVLNALDVLGLRFPWNFSRDTIEFDWVAWDAAREIVTLCGGDPEKTTAMQMDALDRRLACKQCKTAMNWRKAVSLFLPQLNADSKLRQLICLRFCPFTKVYHSLSYTHMHSYRYVEPAQWRVLDQDRTDLVLQKEAERSEQAKRCWAKWCCTRCRTISGGRRMDWGSLKLHLVQDHGFEEGLRKGRDYYMHPDIESSEMDGPDEVHFQSRHK</sequence>
<proteinExistence type="predicted"/>
<dbReference type="InterPro" id="IPR001810">
    <property type="entry name" value="F-box_dom"/>
</dbReference>
<dbReference type="OrthoDB" id="2322499at2759"/>
<name>A0A2R6NRN8_9APHY</name>
<feature type="compositionally biased region" description="Basic and acidic residues" evidence="1">
    <location>
        <begin position="8"/>
        <end position="19"/>
    </location>
</feature>
<feature type="compositionally biased region" description="Basic and acidic residues" evidence="1">
    <location>
        <begin position="642"/>
        <end position="651"/>
    </location>
</feature>
<dbReference type="SUPFAM" id="SSF81383">
    <property type="entry name" value="F-box domain"/>
    <property type="match status" value="1"/>
</dbReference>
<dbReference type="Pfam" id="PF00646">
    <property type="entry name" value="F-box"/>
    <property type="match status" value="1"/>
</dbReference>
<dbReference type="STRING" id="98765.A0A2R6NRN8"/>
<dbReference type="PROSITE" id="PS50181">
    <property type="entry name" value="FBOX"/>
    <property type="match status" value="1"/>
</dbReference>
<dbReference type="Proteomes" id="UP000186601">
    <property type="component" value="Unassembled WGS sequence"/>
</dbReference>
<dbReference type="CDD" id="cd09917">
    <property type="entry name" value="F-box_SF"/>
    <property type="match status" value="1"/>
</dbReference>